<evidence type="ECO:0000313" key="4">
    <source>
        <dbReference type="Proteomes" id="UP000254575"/>
    </source>
</evidence>
<keyword evidence="1" id="KW-0472">Membrane</keyword>
<organism evidence="3 4">
    <name type="scientific">Suttonella indologenes</name>
    <dbReference type="NCBI Taxonomy" id="13276"/>
    <lineage>
        <taxon>Bacteria</taxon>
        <taxon>Pseudomonadati</taxon>
        <taxon>Pseudomonadota</taxon>
        <taxon>Gammaproteobacteria</taxon>
        <taxon>Cardiobacteriales</taxon>
        <taxon>Cardiobacteriaceae</taxon>
        <taxon>Suttonella</taxon>
    </lineage>
</organism>
<sequence length="435" mass="49653">MIPSRYQLWGWAALAAGELLLALLDMPLMYAWGLLLLWLAALAASAWTAWREEPRFALSRDYNSVQQSGKTFEMQLSVHNQLARDIALQVFDHYPAAAETDIEAISVAIAAQDKAHLRYPLCIQARGRFEFSQVQLRYLGKGPLPLWQRDVHLPCTAQVRVYPRFVHLHQQRFASIHSSQLGNVHPLHIRSGNGDFSHLRDYLAGDAIARLDHKARARLGKWLVREFEFEHEQPVLLMVDNSRRLQSHFAGHSLFDEVLAAATQLAHAALAAGDEIGMQLFADTPLFYLPCSRQSGQYRRLVESLFDCYPQAAPPDFAAAIREVYLRQRRRSLIILLTVLEAGDEHILRSALQLLQKRHHVMLISIRPPYFDEAEDIARGDDALIAAARDVYAAQWRQTAEKLKQNKLIFIDSTAKQLRPQLLNAYIAYKNRLKR</sequence>
<dbReference type="Pfam" id="PF01882">
    <property type="entry name" value="DUF58"/>
    <property type="match status" value="1"/>
</dbReference>
<reference evidence="3 4" key="1">
    <citation type="submission" date="2018-06" db="EMBL/GenBank/DDBJ databases">
        <authorList>
            <consortium name="Pathogen Informatics"/>
            <person name="Doyle S."/>
        </authorList>
    </citation>
    <scope>NUCLEOTIDE SEQUENCE [LARGE SCALE GENOMIC DNA]</scope>
    <source>
        <strain evidence="3 4">NCTC10717</strain>
    </source>
</reference>
<evidence type="ECO:0000256" key="1">
    <source>
        <dbReference type="SAM" id="Phobius"/>
    </source>
</evidence>
<dbReference type="PANTHER" id="PTHR33608">
    <property type="entry name" value="BLL2464 PROTEIN"/>
    <property type="match status" value="1"/>
</dbReference>
<dbReference type="InterPro" id="IPR002881">
    <property type="entry name" value="DUF58"/>
</dbReference>
<accession>A0A380N0Q5</accession>
<name>A0A380N0Q5_9GAMM</name>
<dbReference type="PANTHER" id="PTHR33608:SF3">
    <property type="entry name" value="SLR2013 PROTEIN"/>
    <property type="match status" value="1"/>
</dbReference>
<keyword evidence="1" id="KW-1133">Transmembrane helix</keyword>
<evidence type="ECO:0000313" key="3">
    <source>
        <dbReference type="EMBL" id="SUO98380.1"/>
    </source>
</evidence>
<protein>
    <submittedName>
        <fullName evidence="3">Uncharacterized conserved protein (Some members contain a von Willebrand factor type A (VWA) domain)</fullName>
    </submittedName>
</protein>
<dbReference type="EMBL" id="UHIA01000004">
    <property type="protein sequence ID" value="SUO98380.1"/>
    <property type="molecule type" value="Genomic_DNA"/>
</dbReference>
<keyword evidence="4" id="KW-1185">Reference proteome</keyword>
<feature type="domain" description="DUF58" evidence="2">
    <location>
        <begin position="199"/>
        <end position="369"/>
    </location>
</feature>
<feature type="transmembrane region" description="Helical" evidence="1">
    <location>
        <begin position="6"/>
        <end position="24"/>
    </location>
</feature>
<keyword evidence="1" id="KW-0812">Transmembrane</keyword>
<dbReference type="SUPFAM" id="SSF53300">
    <property type="entry name" value="vWA-like"/>
    <property type="match status" value="1"/>
</dbReference>
<dbReference type="InterPro" id="IPR036465">
    <property type="entry name" value="vWFA_dom_sf"/>
</dbReference>
<dbReference type="Proteomes" id="UP000254575">
    <property type="component" value="Unassembled WGS sequence"/>
</dbReference>
<evidence type="ECO:0000259" key="2">
    <source>
        <dbReference type="Pfam" id="PF01882"/>
    </source>
</evidence>
<proteinExistence type="predicted"/>
<dbReference type="RefSeq" id="WP_115219217.1">
    <property type="nucleotide sequence ID" value="NZ_UHIA01000004.1"/>
</dbReference>
<feature type="transmembrane region" description="Helical" evidence="1">
    <location>
        <begin position="31"/>
        <end position="50"/>
    </location>
</feature>
<dbReference type="OrthoDB" id="9812729at2"/>
<dbReference type="AlphaFoldDB" id="A0A380N0Q5"/>
<gene>
    <name evidence="3" type="ORF">NCTC10717_02125</name>
</gene>